<dbReference type="KEGG" id="naj:B1756_04035"/>
<organism evidence="1 2">
    <name type="scientific">Natrarchaeobaculum aegyptiacum</name>
    <dbReference type="NCBI Taxonomy" id="745377"/>
    <lineage>
        <taxon>Archaea</taxon>
        <taxon>Methanobacteriati</taxon>
        <taxon>Methanobacteriota</taxon>
        <taxon>Stenosarchaea group</taxon>
        <taxon>Halobacteria</taxon>
        <taxon>Halobacteriales</taxon>
        <taxon>Natrialbaceae</taxon>
        <taxon>Natrarchaeobaculum</taxon>
    </lineage>
</organism>
<accession>A0A2Z2HQM9</accession>
<name>A0A2Z2HQM9_9EURY</name>
<dbReference type="EMBL" id="CP019893">
    <property type="protein sequence ID" value="ARS89003.1"/>
    <property type="molecule type" value="Genomic_DNA"/>
</dbReference>
<evidence type="ECO:0000313" key="2">
    <source>
        <dbReference type="Proteomes" id="UP000250088"/>
    </source>
</evidence>
<protein>
    <recommendedName>
        <fullName evidence="3">Phage protein D</fullName>
    </recommendedName>
</protein>
<dbReference type="OrthoDB" id="182537at2157"/>
<dbReference type="Proteomes" id="UP000250088">
    <property type="component" value="Chromosome"/>
</dbReference>
<sequence length="341" mass="38141">MSYDIDNHPRYSPRFEVVIGDQRFQEPGGRIADLVVETSFDGADRFSFGLNFPFDEELDEFAGLSWDEFEVGTDVEIAMGYGDEGELTPLLSGKIQSITGEFTVEHGPEVQVSGYGLLWEAMQGSRSDSWEKATIGEAVEDVLSAYPFSTVEVESANIERKKLIQNGCSDYRFVHDLAATYGFEFYAERSTVKFVPRSSAVSDEPVVELWYGEDLHDFTGEISHRRDTHEVEVRSWDVEQKEEIVETAGSSDAKHKEVFCVPAMSPDEAERIAETKLNQFSDEVVQGYGEADGIPEIRAGETIELVELGDRFSGRYHVTRATHRMGAAGYRTTFEAVEVGS</sequence>
<reference evidence="2" key="1">
    <citation type="submission" date="2017-02" db="EMBL/GenBank/DDBJ databases">
        <title>Natronthermophilus aegyptiacus gen. nov.,sp. nov., an aerobic, extremely halophilic alkalithermophilic archaeon isolated from the athalassohaline Wadi An Natrun, Egypt.</title>
        <authorList>
            <person name="Zhao B."/>
        </authorList>
    </citation>
    <scope>NUCLEOTIDE SEQUENCE [LARGE SCALE GENOMIC DNA]</scope>
    <source>
        <strain evidence="2">JW/NM-HA 15</strain>
    </source>
</reference>
<dbReference type="Gene3D" id="3.55.50.10">
    <property type="entry name" value="Baseplate protein-like domains"/>
    <property type="match status" value="1"/>
</dbReference>
<evidence type="ECO:0000313" key="1">
    <source>
        <dbReference type="EMBL" id="ARS89003.1"/>
    </source>
</evidence>
<proteinExistence type="predicted"/>
<dbReference type="Pfam" id="PF05954">
    <property type="entry name" value="Phage_GPD"/>
    <property type="match status" value="1"/>
</dbReference>
<dbReference type="SUPFAM" id="SSF69279">
    <property type="entry name" value="Phage tail proteins"/>
    <property type="match status" value="1"/>
</dbReference>
<gene>
    <name evidence="1" type="ORF">B1756_04035</name>
</gene>
<dbReference type="AlphaFoldDB" id="A0A2Z2HQM9"/>
<dbReference type="GeneID" id="32893220"/>
<dbReference type="RefSeq" id="WP_086887386.1">
    <property type="nucleotide sequence ID" value="NZ_CP019893.1"/>
</dbReference>
<evidence type="ECO:0008006" key="3">
    <source>
        <dbReference type="Google" id="ProtNLM"/>
    </source>
</evidence>
<keyword evidence="2" id="KW-1185">Reference proteome</keyword>